<evidence type="ECO:0000313" key="4">
    <source>
        <dbReference type="Proteomes" id="UP000003573"/>
    </source>
</evidence>
<dbReference type="NCBIfam" id="TIGR01805">
    <property type="entry name" value="CM_mono_grmpos"/>
    <property type="match status" value="1"/>
</dbReference>
<evidence type="ECO:0000259" key="2">
    <source>
        <dbReference type="PROSITE" id="PS51168"/>
    </source>
</evidence>
<dbReference type="InterPro" id="IPR011279">
    <property type="entry name" value="Chorismate_mutase_GmP"/>
</dbReference>
<reference evidence="3 4" key="1">
    <citation type="journal article" date="2014" name="Int. J. Syst. Evol. Microbiol.">
        <title>Phylogenomics and the dynamic genome evolution of the genus Streptococcus.</title>
        <authorList>
            <consortium name="The Broad Institute Genome Sequencing Platform"/>
            <person name="Richards V.P."/>
            <person name="Palmer S.R."/>
            <person name="Pavinski Bitar P.D."/>
            <person name="Qin X."/>
            <person name="Weinstock G.M."/>
            <person name="Highlander S.K."/>
            <person name="Town C.D."/>
            <person name="Burne R.A."/>
            <person name="Stanhope M.J."/>
        </authorList>
    </citation>
    <scope>NUCLEOTIDE SEQUENCE [LARGE SCALE GENOMIC DNA]</scope>
    <source>
        <strain evidence="3 4">NCTC 11558</strain>
    </source>
</reference>
<dbReference type="Gene3D" id="1.20.59.10">
    <property type="entry name" value="Chorismate mutase"/>
    <property type="match status" value="1"/>
</dbReference>
<organism evidence="3 4">
    <name type="scientific">Streptococcus macacae NCTC 11558</name>
    <dbReference type="NCBI Taxonomy" id="764298"/>
    <lineage>
        <taxon>Bacteria</taxon>
        <taxon>Bacillati</taxon>
        <taxon>Bacillota</taxon>
        <taxon>Bacilli</taxon>
        <taxon>Lactobacillales</taxon>
        <taxon>Streptococcaceae</taxon>
        <taxon>Streptococcus</taxon>
    </lineage>
</organism>
<dbReference type="InterPro" id="IPR051331">
    <property type="entry name" value="Chorismate_mutase-related"/>
</dbReference>
<dbReference type="Proteomes" id="UP000003573">
    <property type="component" value="Unassembled WGS sequence"/>
</dbReference>
<keyword evidence="4" id="KW-1185">Reference proteome</keyword>
<dbReference type="AlphaFoldDB" id="G5JYV4"/>
<dbReference type="RefSeq" id="WP_003079736.1">
    <property type="nucleotide sequence ID" value="NZ_AEUW02000001.1"/>
</dbReference>
<proteinExistence type="predicted"/>
<dbReference type="InterPro" id="IPR036263">
    <property type="entry name" value="Chorismate_II_sf"/>
</dbReference>
<dbReference type="GO" id="GO:0004106">
    <property type="term" value="F:chorismate mutase activity"/>
    <property type="evidence" value="ECO:0007669"/>
    <property type="project" value="UniProtKB-EC"/>
</dbReference>
<feature type="domain" description="Chorismate mutase" evidence="2">
    <location>
        <begin position="1"/>
        <end position="87"/>
    </location>
</feature>
<dbReference type="SMART" id="SM00830">
    <property type="entry name" value="CM_2"/>
    <property type="match status" value="1"/>
</dbReference>
<sequence length="90" mass="10496">MDLETIREQIDNIDKKLVQDLEQRMALVNQVAHYKKAAGKQVLDPKREQALLKKIAGLVDDDTYRSTISAIFTDILKHSREYQRRVLDEN</sequence>
<protein>
    <submittedName>
        <fullName evidence="3">Chorismate mutase</fullName>
        <ecNumber evidence="3">5.4.99.5</ecNumber>
    </submittedName>
</protein>
<name>G5JYV4_9STRE</name>
<accession>G5JYV4</accession>
<dbReference type="EC" id="5.4.99.5" evidence="3"/>
<evidence type="ECO:0000256" key="1">
    <source>
        <dbReference type="ARBA" id="ARBA00023235"/>
    </source>
</evidence>
<dbReference type="GO" id="GO:0046417">
    <property type="term" value="P:chorismate metabolic process"/>
    <property type="evidence" value="ECO:0007669"/>
    <property type="project" value="InterPro"/>
</dbReference>
<evidence type="ECO:0000313" key="3">
    <source>
        <dbReference type="EMBL" id="EHJ52083.1"/>
    </source>
</evidence>
<dbReference type="OrthoDB" id="9802281at2"/>
<dbReference type="GO" id="GO:0009697">
    <property type="term" value="P:salicylic acid biosynthetic process"/>
    <property type="evidence" value="ECO:0007669"/>
    <property type="project" value="TreeGrafter"/>
</dbReference>
<gene>
    <name evidence="3" type="ORF">STRMA_0368</name>
</gene>
<dbReference type="SUPFAM" id="SSF48600">
    <property type="entry name" value="Chorismate mutase II"/>
    <property type="match status" value="1"/>
</dbReference>
<comment type="caution">
    <text evidence="3">The sequence shown here is derived from an EMBL/GenBank/DDBJ whole genome shotgun (WGS) entry which is preliminary data.</text>
</comment>
<dbReference type="Pfam" id="PF01817">
    <property type="entry name" value="CM_2"/>
    <property type="match status" value="1"/>
</dbReference>
<dbReference type="InterPro" id="IPR036979">
    <property type="entry name" value="CM_dom_sf"/>
</dbReference>
<keyword evidence="1 3" id="KW-0413">Isomerase</keyword>
<dbReference type="EMBL" id="AEUW02000001">
    <property type="protein sequence ID" value="EHJ52083.1"/>
    <property type="molecule type" value="Genomic_DNA"/>
</dbReference>
<dbReference type="eggNOG" id="COG1605">
    <property type="taxonomic scope" value="Bacteria"/>
</dbReference>
<dbReference type="PANTHER" id="PTHR38041:SF1">
    <property type="entry name" value="CHORISMATE MUTASE"/>
    <property type="match status" value="1"/>
</dbReference>
<dbReference type="PROSITE" id="PS51168">
    <property type="entry name" value="CHORISMATE_MUT_2"/>
    <property type="match status" value="1"/>
</dbReference>
<dbReference type="PANTHER" id="PTHR38041">
    <property type="entry name" value="CHORISMATE MUTASE"/>
    <property type="match status" value="1"/>
</dbReference>
<dbReference type="InterPro" id="IPR002701">
    <property type="entry name" value="CM_II_prokaryot"/>
</dbReference>
<dbReference type="STRING" id="764298.STRMA_0368"/>